<dbReference type="SUPFAM" id="SSF54427">
    <property type="entry name" value="NTF2-like"/>
    <property type="match status" value="1"/>
</dbReference>
<accession>A0ABY6N6L7</accession>
<dbReference type="InterPro" id="IPR032710">
    <property type="entry name" value="NTF2-like_dom_sf"/>
</dbReference>
<evidence type="ECO:0000313" key="3">
    <source>
        <dbReference type="Proteomes" id="UP001163739"/>
    </source>
</evidence>
<name>A0ABY6N6L7_9ALTE</name>
<organism evidence="2 3">
    <name type="scientific">Alkalimarinus alittae</name>
    <dbReference type="NCBI Taxonomy" id="2961619"/>
    <lineage>
        <taxon>Bacteria</taxon>
        <taxon>Pseudomonadati</taxon>
        <taxon>Pseudomonadota</taxon>
        <taxon>Gammaproteobacteria</taxon>
        <taxon>Alteromonadales</taxon>
        <taxon>Alteromonadaceae</taxon>
        <taxon>Alkalimarinus</taxon>
    </lineage>
</organism>
<proteinExistence type="predicted"/>
<dbReference type="EMBL" id="CP100390">
    <property type="protein sequence ID" value="UZE97768.1"/>
    <property type="molecule type" value="Genomic_DNA"/>
</dbReference>
<sequence>MASSAKSPEQVVEQFKTLYQTLNASNCKSDIVDGVYRQDVLFQDSFHRIEGLDEMKEYFNALYLNLKSSEFVFHDQWISNDSAMLTWTMTYAHDRLNKGRDISMDGSTEIRFDDKVFYHKDYFDGGSLLYEHVPVLGTVIKQLKKYMAK</sequence>
<dbReference type="RefSeq" id="WP_265049245.1">
    <property type="nucleotide sequence ID" value="NZ_CP100390.1"/>
</dbReference>
<reference evidence="2" key="1">
    <citation type="submission" date="2022-06" db="EMBL/GenBank/DDBJ databases">
        <title>Alkalimarinus sp. nov., isolated from gut of a Alitta virens.</title>
        <authorList>
            <person name="Yang A.I."/>
            <person name="Shin N.-R."/>
        </authorList>
    </citation>
    <scope>NUCLEOTIDE SEQUENCE</scope>
    <source>
        <strain evidence="2">A2M4</strain>
    </source>
</reference>
<evidence type="ECO:0000313" key="2">
    <source>
        <dbReference type="EMBL" id="UZE97768.1"/>
    </source>
</evidence>
<dbReference type="Pfam" id="PF12680">
    <property type="entry name" value="SnoaL_2"/>
    <property type="match status" value="1"/>
</dbReference>
<dbReference type="Gene3D" id="3.10.450.50">
    <property type="match status" value="1"/>
</dbReference>
<dbReference type="InterPro" id="IPR037401">
    <property type="entry name" value="SnoaL-like"/>
</dbReference>
<evidence type="ECO:0000259" key="1">
    <source>
        <dbReference type="Pfam" id="PF12680"/>
    </source>
</evidence>
<gene>
    <name evidence="2" type="ORF">NKI27_08550</name>
</gene>
<dbReference type="Proteomes" id="UP001163739">
    <property type="component" value="Chromosome"/>
</dbReference>
<feature type="domain" description="SnoaL-like" evidence="1">
    <location>
        <begin position="18"/>
        <end position="114"/>
    </location>
</feature>
<protein>
    <submittedName>
        <fullName evidence="2">Nuclear transport factor 2 family protein</fullName>
    </submittedName>
</protein>
<keyword evidence="3" id="KW-1185">Reference proteome</keyword>